<dbReference type="AlphaFoldDB" id="A0A1M6F6F0"/>
<keyword evidence="1" id="KW-0472">Membrane</keyword>
<dbReference type="Proteomes" id="UP000184310">
    <property type="component" value="Unassembled WGS sequence"/>
</dbReference>
<dbReference type="RefSeq" id="WP_072985616.1">
    <property type="nucleotide sequence ID" value="NZ_FQZB01000005.1"/>
</dbReference>
<feature type="transmembrane region" description="Helical" evidence="1">
    <location>
        <begin position="6"/>
        <end position="30"/>
    </location>
</feature>
<evidence type="ECO:0000313" key="2">
    <source>
        <dbReference type="EMBL" id="SHI93298.1"/>
    </source>
</evidence>
<protein>
    <submittedName>
        <fullName evidence="2">Uncharacterized protein</fullName>
    </submittedName>
</protein>
<feature type="transmembrane region" description="Helical" evidence="1">
    <location>
        <begin position="42"/>
        <end position="63"/>
    </location>
</feature>
<evidence type="ECO:0000313" key="3">
    <source>
        <dbReference type="Proteomes" id="UP000184310"/>
    </source>
</evidence>
<keyword evidence="1" id="KW-1133">Transmembrane helix</keyword>
<gene>
    <name evidence="2" type="ORF">SAMN02745163_01049</name>
</gene>
<evidence type="ECO:0000256" key="1">
    <source>
        <dbReference type="SAM" id="Phobius"/>
    </source>
</evidence>
<name>A0A1M6F6F0_9CLOT</name>
<accession>A0A1M6F6F0</accession>
<feature type="transmembrane region" description="Helical" evidence="1">
    <location>
        <begin position="104"/>
        <end position="121"/>
    </location>
</feature>
<proteinExistence type="predicted"/>
<keyword evidence="1" id="KW-0812">Transmembrane</keyword>
<organism evidence="2 3">
    <name type="scientific">Clostridium cavendishii DSM 21758</name>
    <dbReference type="NCBI Taxonomy" id="1121302"/>
    <lineage>
        <taxon>Bacteria</taxon>
        <taxon>Bacillati</taxon>
        <taxon>Bacillota</taxon>
        <taxon>Clostridia</taxon>
        <taxon>Eubacteriales</taxon>
        <taxon>Clostridiaceae</taxon>
        <taxon>Clostridium</taxon>
    </lineage>
</organism>
<sequence length="123" mass="13777">MGKFNFGVLIKCIIFGVVWALILSLVGLCIKNFTNYSFKDILFLEGLIVILLSGMALVSGGSMGESFKILGEMNTERPNLELKRFEDEKTKNIFKRTLSIERNSLSIIIGAFICFIISFVMPV</sequence>
<dbReference type="OrthoDB" id="1934519at2"/>
<dbReference type="STRING" id="1121302.SAMN02745163_01049"/>
<reference evidence="2 3" key="1">
    <citation type="submission" date="2016-11" db="EMBL/GenBank/DDBJ databases">
        <authorList>
            <person name="Jaros S."/>
            <person name="Januszkiewicz K."/>
            <person name="Wedrychowicz H."/>
        </authorList>
    </citation>
    <scope>NUCLEOTIDE SEQUENCE [LARGE SCALE GENOMIC DNA]</scope>
    <source>
        <strain evidence="2 3">DSM 21758</strain>
    </source>
</reference>
<keyword evidence="3" id="KW-1185">Reference proteome</keyword>
<dbReference type="EMBL" id="FQZB01000005">
    <property type="protein sequence ID" value="SHI93298.1"/>
    <property type="molecule type" value="Genomic_DNA"/>
</dbReference>